<dbReference type="Gene3D" id="3.60.40.10">
    <property type="entry name" value="PPM-type phosphatase domain"/>
    <property type="match status" value="1"/>
</dbReference>
<evidence type="ECO:0000259" key="16">
    <source>
        <dbReference type="PROSITE" id="PS50112"/>
    </source>
</evidence>
<evidence type="ECO:0000256" key="14">
    <source>
        <dbReference type="ARBA" id="ARBA00075117"/>
    </source>
</evidence>
<dbReference type="GO" id="GO:0004722">
    <property type="term" value="F:protein serine/threonine phosphatase activity"/>
    <property type="evidence" value="ECO:0007669"/>
    <property type="project" value="UniProtKB-EC"/>
</dbReference>
<dbReference type="Pfam" id="PF13185">
    <property type="entry name" value="GAF_2"/>
    <property type="match status" value="1"/>
</dbReference>
<comment type="catalytic activity">
    <reaction evidence="12">
        <text>O-phospho-L-seryl-[protein] + H2O = L-seryl-[protein] + phosphate</text>
        <dbReference type="Rhea" id="RHEA:20629"/>
        <dbReference type="Rhea" id="RHEA-COMP:9863"/>
        <dbReference type="Rhea" id="RHEA-COMP:11604"/>
        <dbReference type="ChEBI" id="CHEBI:15377"/>
        <dbReference type="ChEBI" id="CHEBI:29999"/>
        <dbReference type="ChEBI" id="CHEBI:43474"/>
        <dbReference type="ChEBI" id="CHEBI:83421"/>
        <dbReference type="EC" id="3.1.3.16"/>
    </reaction>
</comment>
<dbReference type="GO" id="GO:0005524">
    <property type="term" value="F:ATP binding"/>
    <property type="evidence" value="ECO:0007669"/>
    <property type="project" value="UniProtKB-KW"/>
</dbReference>
<dbReference type="InterPro" id="IPR013656">
    <property type="entry name" value="PAS_4"/>
</dbReference>
<dbReference type="SUPFAM" id="SSF81606">
    <property type="entry name" value="PP2C-like"/>
    <property type="match status" value="1"/>
</dbReference>
<dbReference type="InterPro" id="IPR001932">
    <property type="entry name" value="PPM-type_phosphatase-like_dom"/>
</dbReference>
<evidence type="ECO:0000256" key="3">
    <source>
        <dbReference type="ARBA" id="ARBA00022679"/>
    </source>
</evidence>
<dbReference type="Pfam" id="PF07228">
    <property type="entry name" value="SpoIIE"/>
    <property type="match status" value="1"/>
</dbReference>
<keyword evidence="9" id="KW-0460">Magnesium</keyword>
<evidence type="ECO:0000256" key="10">
    <source>
        <dbReference type="ARBA" id="ARBA00022912"/>
    </source>
</evidence>
<dbReference type="GO" id="GO:0046872">
    <property type="term" value="F:metal ion binding"/>
    <property type="evidence" value="ECO:0007669"/>
    <property type="project" value="UniProtKB-KW"/>
</dbReference>
<name>A0A931GML3_9ACTN</name>
<comment type="function">
    <text evidence="13">Primarily acts as an independent SigF regulator that is sensitive to the osmosensory signal, mediating the cross talk of PknD with the SigF regulon. Possesses both phosphatase and kinase activities. The kinase domain functions as a classic anti-sigma factor-like kinase to phosphorylate the anti-anti-sigma factor domain at the canonical regulatory site, and the phosphatase domain antagonizes this activity.</text>
</comment>
<keyword evidence="11" id="KW-0464">Manganese</keyword>
<dbReference type="InterPro" id="IPR036890">
    <property type="entry name" value="HATPase_C_sf"/>
</dbReference>
<dbReference type="Pfam" id="PF08448">
    <property type="entry name" value="PAS_4"/>
    <property type="match status" value="1"/>
</dbReference>
<keyword evidence="2" id="KW-0597">Phosphoprotein</keyword>
<evidence type="ECO:0000256" key="15">
    <source>
        <dbReference type="ARBA" id="ARBA00081350"/>
    </source>
</evidence>
<dbReference type="Pfam" id="PF13581">
    <property type="entry name" value="HATPase_c_2"/>
    <property type="match status" value="1"/>
</dbReference>
<dbReference type="SUPFAM" id="SSF55781">
    <property type="entry name" value="GAF domain-like"/>
    <property type="match status" value="2"/>
</dbReference>
<organism evidence="17 18">
    <name type="scientific">Actinomadura viridis</name>
    <dbReference type="NCBI Taxonomy" id="58110"/>
    <lineage>
        <taxon>Bacteria</taxon>
        <taxon>Bacillati</taxon>
        <taxon>Actinomycetota</taxon>
        <taxon>Actinomycetes</taxon>
        <taxon>Streptosporangiales</taxon>
        <taxon>Thermomonosporaceae</taxon>
        <taxon>Actinomadura</taxon>
    </lineage>
</organism>
<dbReference type="FunFam" id="3.60.40.10:FF:000005">
    <property type="entry name" value="Serine/threonine protein phosphatase"/>
    <property type="match status" value="1"/>
</dbReference>
<dbReference type="FunFam" id="3.30.565.10:FF:000028">
    <property type="entry name" value="PAS sensor protein"/>
    <property type="match status" value="1"/>
</dbReference>
<keyword evidence="4" id="KW-0479">Metal-binding</keyword>
<dbReference type="InterPro" id="IPR035965">
    <property type="entry name" value="PAS-like_dom_sf"/>
</dbReference>
<evidence type="ECO:0000313" key="18">
    <source>
        <dbReference type="Proteomes" id="UP000614047"/>
    </source>
</evidence>
<dbReference type="Gene3D" id="3.30.565.10">
    <property type="entry name" value="Histidine kinase-like ATPase, C-terminal domain"/>
    <property type="match status" value="1"/>
</dbReference>
<dbReference type="CDD" id="cd16936">
    <property type="entry name" value="HATPase_RsbW-like"/>
    <property type="match status" value="1"/>
</dbReference>
<evidence type="ECO:0000256" key="8">
    <source>
        <dbReference type="ARBA" id="ARBA00022840"/>
    </source>
</evidence>
<dbReference type="RefSeq" id="WP_197011308.1">
    <property type="nucleotide sequence ID" value="NZ_BAABES010000005.1"/>
</dbReference>
<dbReference type="Proteomes" id="UP000614047">
    <property type="component" value="Unassembled WGS sequence"/>
</dbReference>
<evidence type="ECO:0000256" key="12">
    <source>
        <dbReference type="ARBA" id="ARBA00047761"/>
    </source>
</evidence>
<feature type="domain" description="PAS" evidence="16">
    <location>
        <begin position="186"/>
        <end position="222"/>
    </location>
</feature>
<keyword evidence="3" id="KW-0808">Transferase</keyword>
<keyword evidence="6" id="KW-0418">Kinase</keyword>
<dbReference type="PANTHER" id="PTHR43156:SF2">
    <property type="entry name" value="STAGE II SPORULATION PROTEIN E"/>
    <property type="match status" value="1"/>
</dbReference>
<protein>
    <recommendedName>
        <fullName evidence="1">protein-serine/threonine phosphatase</fullName>
        <ecNumber evidence="1">3.1.3.16</ecNumber>
    </recommendedName>
    <alternativeName>
        <fullName evidence="15">Protein-serine/threonine phosphatase</fullName>
    </alternativeName>
    <alternativeName>
        <fullName evidence="14">Serine/threonine-protein kinase</fullName>
    </alternativeName>
</protein>
<evidence type="ECO:0000256" key="2">
    <source>
        <dbReference type="ARBA" id="ARBA00022553"/>
    </source>
</evidence>
<dbReference type="SMART" id="SM00065">
    <property type="entry name" value="GAF"/>
    <property type="match status" value="1"/>
</dbReference>
<dbReference type="SUPFAM" id="SSF55785">
    <property type="entry name" value="PYP-like sensor domain (PAS domain)"/>
    <property type="match status" value="1"/>
</dbReference>
<dbReference type="EMBL" id="JADOUA010000001">
    <property type="protein sequence ID" value="MBG6088611.1"/>
    <property type="molecule type" value="Genomic_DNA"/>
</dbReference>
<evidence type="ECO:0000256" key="9">
    <source>
        <dbReference type="ARBA" id="ARBA00022842"/>
    </source>
</evidence>
<proteinExistence type="predicted"/>
<dbReference type="PROSITE" id="PS50112">
    <property type="entry name" value="PAS"/>
    <property type="match status" value="1"/>
</dbReference>
<evidence type="ECO:0000256" key="5">
    <source>
        <dbReference type="ARBA" id="ARBA00022741"/>
    </source>
</evidence>
<evidence type="ECO:0000256" key="1">
    <source>
        <dbReference type="ARBA" id="ARBA00013081"/>
    </source>
</evidence>
<dbReference type="GO" id="GO:0016301">
    <property type="term" value="F:kinase activity"/>
    <property type="evidence" value="ECO:0007669"/>
    <property type="project" value="UniProtKB-KW"/>
</dbReference>
<dbReference type="InterPro" id="IPR003018">
    <property type="entry name" value="GAF"/>
</dbReference>
<dbReference type="InterPro" id="IPR036457">
    <property type="entry name" value="PPM-type-like_dom_sf"/>
</dbReference>
<dbReference type="AlphaFoldDB" id="A0A931GML3"/>
<keyword evidence="5" id="KW-0547">Nucleotide-binding</keyword>
<evidence type="ECO:0000256" key="6">
    <source>
        <dbReference type="ARBA" id="ARBA00022777"/>
    </source>
</evidence>
<accession>A0A931GML3</accession>
<dbReference type="SMART" id="SM00091">
    <property type="entry name" value="PAS"/>
    <property type="match status" value="1"/>
</dbReference>
<reference evidence="17" key="1">
    <citation type="submission" date="2020-11" db="EMBL/GenBank/DDBJ databases">
        <title>Sequencing the genomes of 1000 actinobacteria strains.</title>
        <authorList>
            <person name="Klenk H.-P."/>
        </authorList>
    </citation>
    <scope>NUCLEOTIDE SEQUENCE</scope>
    <source>
        <strain evidence="17">DSM 43175</strain>
    </source>
</reference>
<dbReference type="SMART" id="SM00331">
    <property type="entry name" value="PP2C_SIG"/>
    <property type="match status" value="1"/>
</dbReference>
<dbReference type="InterPro" id="IPR000014">
    <property type="entry name" value="PAS"/>
</dbReference>
<keyword evidence="7" id="KW-0378">Hydrolase</keyword>
<gene>
    <name evidence="17" type="ORF">IW256_002724</name>
</gene>
<keyword evidence="18" id="KW-1185">Reference proteome</keyword>
<dbReference type="InterPro" id="IPR003594">
    <property type="entry name" value="HATPase_dom"/>
</dbReference>
<dbReference type="Gene3D" id="3.30.450.40">
    <property type="match status" value="1"/>
</dbReference>
<dbReference type="PANTHER" id="PTHR43156">
    <property type="entry name" value="STAGE II SPORULATION PROTEIN E-RELATED"/>
    <property type="match status" value="1"/>
</dbReference>
<dbReference type="Gene3D" id="3.30.450.20">
    <property type="entry name" value="PAS domain"/>
    <property type="match status" value="1"/>
</dbReference>
<dbReference type="EC" id="3.1.3.16" evidence="1"/>
<dbReference type="CDD" id="cd00130">
    <property type="entry name" value="PAS"/>
    <property type="match status" value="1"/>
</dbReference>
<keyword evidence="10" id="KW-0904">Protein phosphatase</keyword>
<keyword evidence="8" id="KW-0067">ATP-binding</keyword>
<comment type="caution">
    <text evidence="17">The sequence shown here is derived from an EMBL/GenBank/DDBJ whole genome shotgun (WGS) entry which is preliminary data.</text>
</comment>
<evidence type="ECO:0000256" key="11">
    <source>
        <dbReference type="ARBA" id="ARBA00023211"/>
    </source>
</evidence>
<dbReference type="InterPro" id="IPR029016">
    <property type="entry name" value="GAF-like_dom_sf"/>
</dbReference>
<evidence type="ECO:0000256" key="4">
    <source>
        <dbReference type="ARBA" id="ARBA00022723"/>
    </source>
</evidence>
<sequence length="845" mass="89552">MAGRRGERSRERPEAVRAERLRLLGAMAGERGDEGVLLAALTHATAELGGLGGMAHLYHDGVAGGLHLVASTGLPRSFTRAWEYVRPGAAAAPARAGRSGHVARSPLTGARTAAPSGAELVAAPLTGPEGTLGVLSLLLPQDAAHGSGEREFLTEVARWAAGRLRLPAAPPGEEAGEGACEEAGKTLDPVGRALRQMSDGFLAVERDGRIAFANAAAERLLGSARPAAGAPLWDLPALRGVPDLEEHCREAMAGSTPAELDVPWPGGRWYRLRLVPVPDGLTLSIGDITDRRRQEADRQAAIRAAIARAALMEQLTRALTEAITTQNVVAAVADSVLPAFHASGLIILAVRDQRLHLVGAVGYDQEFLDRLPGTPYVADTPTGEALRTRTPQFFGSTAEIVARYPQVPNYPVAQDRDARVFLPLIASGNVFGIGIVSFSGTREFTREERTLLTALSSVVAQALERARLYDDAANRARELQRHLLPRELPDLPAVTAAARYLPAEAGADVGGDWYDIIPLSADRVALVIGDVMGHGISEAATMGRLRTAVRTLSELELPPDDILDRLNDVVNDLGPDYFATCLYGVFDPVSGDFTYASAGHPPPAVAAPDGTVDYVTAAVNPPLGAGAPPFDTVTRPLPDGALLALYTDGLVEAEGLDVDEGMARLARSLTATLRDAPASAPDALCDRVTGALLPSHQRTGDDAALLIARTSRLDPADIASWGLPDDPKAAGQAREHVRRQLAAWRLGEEVVMTTELLASELVGNVVRHARGPIRLRLLRSRTLICEVSDGSLTTPHIRRTTPADEGGRGLQLIAALSQRWGTRYTAHGKSIWTEQPIPGRPPTGG</sequence>
<dbReference type="InterPro" id="IPR052016">
    <property type="entry name" value="Bact_Sigma-Reg"/>
</dbReference>
<evidence type="ECO:0000313" key="17">
    <source>
        <dbReference type="EMBL" id="MBG6088611.1"/>
    </source>
</evidence>
<evidence type="ECO:0000256" key="7">
    <source>
        <dbReference type="ARBA" id="ARBA00022801"/>
    </source>
</evidence>
<evidence type="ECO:0000256" key="13">
    <source>
        <dbReference type="ARBA" id="ARBA00056274"/>
    </source>
</evidence>